<evidence type="ECO:0000313" key="1">
    <source>
        <dbReference type="EMBL" id="CAI8056468.1"/>
    </source>
</evidence>
<reference evidence="1" key="1">
    <citation type="submission" date="2023-03" db="EMBL/GenBank/DDBJ databases">
        <authorList>
            <person name="Steffen K."/>
            <person name="Cardenas P."/>
        </authorList>
    </citation>
    <scope>NUCLEOTIDE SEQUENCE</scope>
</reference>
<name>A0AA35XF44_GEOBA</name>
<comment type="caution">
    <text evidence="1">The sequence shown here is derived from an EMBL/GenBank/DDBJ whole genome shotgun (WGS) entry which is preliminary data.</text>
</comment>
<dbReference type="AlphaFoldDB" id="A0AA35XF44"/>
<feature type="non-terminal residue" evidence="1">
    <location>
        <position position="1"/>
    </location>
</feature>
<dbReference type="EMBL" id="CASHTH010004357">
    <property type="protein sequence ID" value="CAI8056468.1"/>
    <property type="molecule type" value="Genomic_DNA"/>
</dbReference>
<sequence length="85" mass="8950">ESYSASPSPLPVCDVHCNVTYEGNAIRVVCHESSDIASITYEINGDGNYTVRGSECVIDGGLLTTEVNDVDISVNCHSGGVSISR</sequence>
<proteinExistence type="predicted"/>
<protein>
    <submittedName>
        <fullName evidence="1">Uncharacterized protein</fullName>
    </submittedName>
</protein>
<gene>
    <name evidence="1" type="ORF">GBAR_LOCUS30770</name>
</gene>
<organism evidence="1 2">
    <name type="scientific">Geodia barretti</name>
    <name type="common">Barrett's horny sponge</name>
    <dbReference type="NCBI Taxonomy" id="519541"/>
    <lineage>
        <taxon>Eukaryota</taxon>
        <taxon>Metazoa</taxon>
        <taxon>Porifera</taxon>
        <taxon>Demospongiae</taxon>
        <taxon>Heteroscleromorpha</taxon>
        <taxon>Tetractinellida</taxon>
        <taxon>Astrophorina</taxon>
        <taxon>Geodiidae</taxon>
        <taxon>Geodia</taxon>
    </lineage>
</organism>
<keyword evidence="2" id="KW-1185">Reference proteome</keyword>
<evidence type="ECO:0000313" key="2">
    <source>
        <dbReference type="Proteomes" id="UP001174909"/>
    </source>
</evidence>
<feature type="non-terminal residue" evidence="1">
    <location>
        <position position="85"/>
    </location>
</feature>
<accession>A0AA35XF44</accession>
<dbReference type="Proteomes" id="UP001174909">
    <property type="component" value="Unassembled WGS sequence"/>
</dbReference>